<dbReference type="PROSITE" id="PS50290">
    <property type="entry name" value="PI3_4_KINASE_3"/>
    <property type="match status" value="1"/>
</dbReference>
<dbReference type="PROSITE" id="PS51545">
    <property type="entry name" value="PIK_HELICAL"/>
    <property type="match status" value="1"/>
</dbReference>
<dbReference type="GO" id="GO:0005737">
    <property type="term" value="C:cytoplasm"/>
    <property type="evidence" value="ECO:0007669"/>
    <property type="project" value="TreeGrafter"/>
</dbReference>
<dbReference type="InterPro" id="IPR000403">
    <property type="entry name" value="PI3/4_kinase_cat_dom"/>
</dbReference>
<keyword evidence="5" id="KW-0418">Kinase</keyword>
<evidence type="ECO:0000256" key="3">
    <source>
        <dbReference type="ARBA" id="ARBA00022679"/>
    </source>
</evidence>
<dbReference type="InterPro" id="IPR015433">
    <property type="entry name" value="PI3/4_kinase"/>
</dbReference>
<dbReference type="InterPro" id="IPR018936">
    <property type="entry name" value="PI3/4_kinase_CS"/>
</dbReference>
<dbReference type="PANTHER" id="PTHR10048">
    <property type="entry name" value="PHOSPHATIDYLINOSITOL KINASE"/>
    <property type="match status" value="1"/>
</dbReference>
<dbReference type="InterPro" id="IPR016024">
    <property type="entry name" value="ARM-type_fold"/>
</dbReference>
<dbReference type="AlphaFoldDB" id="A0A401RKW9"/>
<dbReference type="Gene3D" id="3.30.1010.10">
    <property type="entry name" value="Phosphatidylinositol 3-kinase Catalytic Subunit, Chain A, domain 4"/>
    <property type="match status" value="1"/>
</dbReference>
<evidence type="ECO:0000313" key="9">
    <source>
        <dbReference type="EMBL" id="GCC18734.1"/>
    </source>
</evidence>
<dbReference type="STRING" id="137246.A0A401RKW9"/>
<dbReference type="Pfam" id="PF00613">
    <property type="entry name" value="PI3Ka"/>
    <property type="match status" value="1"/>
</dbReference>
<dbReference type="GO" id="GO:0040012">
    <property type="term" value="P:regulation of locomotion"/>
    <property type="evidence" value="ECO:0007669"/>
    <property type="project" value="UniProtKB-ARBA"/>
</dbReference>
<dbReference type="CDD" id="cd00894">
    <property type="entry name" value="PI3Kc_IB_gamma"/>
    <property type="match status" value="1"/>
</dbReference>
<dbReference type="GO" id="GO:0048015">
    <property type="term" value="P:phosphatidylinositol-mediated signaling"/>
    <property type="evidence" value="ECO:0007669"/>
    <property type="project" value="TreeGrafter"/>
</dbReference>
<reference evidence="9 10" key="1">
    <citation type="journal article" date="2018" name="Nat. Ecol. Evol.">
        <title>Shark genomes provide insights into elasmobranch evolution and the origin of vertebrates.</title>
        <authorList>
            <person name="Hara Y"/>
            <person name="Yamaguchi K"/>
            <person name="Onimaru K"/>
            <person name="Kadota M"/>
            <person name="Koyanagi M"/>
            <person name="Keeley SD"/>
            <person name="Tatsumi K"/>
            <person name="Tanaka K"/>
            <person name="Motone F"/>
            <person name="Kageyama Y"/>
            <person name="Nozu R"/>
            <person name="Adachi N"/>
            <person name="Nishimura O"/>
            <person name="Nakagawa R"/>
            <person name="Tanegashima C"/>
            <person name="Kiyatake I"/>
            <person name="Matsumoto R"/>
            <person name="Murakumo K"/>
            <person name="Nishida K"/>
            <person name="Terakita A"/>
            <person name="Kuratani S"/>
            <person name="Sato K"/>
            <person name="Hyodo S Kuraku.S."/>
        </authorList>
    </citation>
    <scope>NUCLEOTIDE SEQUENCE [LARGE SCALE GENOMIC DNA]</scope>
</reference>
<dbReference type="GO" id="GO:0016477">
    <property type="term" value="P:cell migration"/>
    <property type="evidence" value="ECO:0007669"/>
    <property type="project" value="TreeGrafter"/>
</dbReference>
<evidence type="ECO:0000256" key="1">
    <source>
        <dbReference type="ARBA" id="ARBA00006209"/>
    </source>
</evidence>
<protein>
    <recommendedName>
        <fullName evidence="2">phosphatidylinositol 3-kinase</fullName>
        <ecNumber evidence="2">2.7.1.137</ecNumber>
    </recommendedName>
</protein>
<feature type="domain" description="PIK helical" evidence="8">
    <location>
        <begin position="1"/>
        <end position="70"/>
    </location>
</feature>
<dbReference type="GO" id="GO:0043491">
    <property type="term" value="P:phosphatidylinositol 3-kinase/protein kinase B signal transduction"/>
    <property type="evidence" value="ECO:0007669"/>
    <property type="project" value="TreeGrafter"/>
</dbReference>
<dbReference type="GO" id="GO:0016303">
    <property type="term" value="F:1-phosphatidylinositol-3-kinase activity"/>
    <property type="evidence" value="ECO:0007669"/>
    <property type="project" value="UniProtKB-EC"/>
</dbReference>
<dbReference type="FunFam" id="3.30.1010.10:FF:000008">
    <property type="entry name" value="Phosphatidylinositol 4,5-bisphosphate 3-kinase catalytic subunit gamma"/>
    <property type="match status" value="1"/>
</dbReference>
<dbReference type="PANTHER" id="PTHR10048:SF34">
    <property type="entry name" value="PHOSPHATIDYLINOSITOL 4,5-BISPHOSPHATE 3-KINASE CATALYTIC SUBUNIT GAMMA ISOFORM"/>
    <property type="match status" value="1"/>
</dbReference>
<evidence type="ECO:0000259" key="8">
    <source>
        <dbReference type="PROSITE" id="PS51545"/>
    </source>
</evidence>
<dbReference type="SUPFAM" id="SSF48371">
    <property type="entry name" value="ARM repeat"/>
    <property type="match status" value="1"/>
</dbReference>
<dbReference type="EC" id="2.7.1.137" evidence="2"/>
<dbReference type="GO" id="GO:0005886">
    <property type="term" value="C:plasma membrane"/>
    <property type="evidence" value="ECO:0007669"/>
    <property type="project" value="TreeGrafter"/>
</dbReference>
<dbReference type="EMBL" id="BEZZ01001450">
    <property type="protein sequence ID" value="GCC18734.1"/>
    <property type="molecule type" value="Genomic_DNA"/>
</dbReference>
<keyword evidence="10" id="KW-1185">Reference proteome</keyword>
<dbReference type="PROSITE" id="PS00916">
    <property type="entry name" value="PI3_4_KINASE_2"/>
    <property type="match status" value="1"/>
</dbReference>
<evidence type="ECO:0000256" key="4">
    <source>
        <dbReference type="ARBA" id="ARBA00022741"/>
    </source>
</evidence>
<name>A0A401RKW9_CHIPU</name>
<dbReference type="GO" id="GO:0035005">
    <property type="term" value="F:1-phosphatidylinositol-4-phosphate 3-kinase activity"/>
    <property type="evidence" value="ECO:0007669"/>
    <property type="project" value="TreeGrafter"/>
</dbReference>
<dbReference type="FunFam" id="1.10.1070.11:FF:000010">
    <property type="entry name" value="Phosphatidylinositol 4,5-bisphosphate 3-kinase catalytic subunit gamma isoform"/>
    <property type="match status" value="1"/>
</dbReference>
<organism evidence="9 10">
    <name type="scientific">Chiloscyllium punctatum</name>
    <name type="common">Brownbanded bambooshark</name>
    <name type="synonym">Hemiscyllium punctatum</name>
    <dbReference type="NCBI Taxonomy" id="137246"/>
    <lineage>
        <taxon>Eukaryota</taxon>
        <taxon>Metazoa</taxon>
        <taxon>Chordata</taxon>
        <taxon>Craniata</taxon>
        <taxon>Vertebrata</taxon>
        <taxon>Chondrichthyes</taxon>
        <taxon>Elasmobranchii</taxon>
        <taxon>Galeomorphii</taxon>
        <taxon>Galeoidea</taxon>
        <taxon>Orectolobiformes</taxon>
        <taxon>Hemiscylliidae</taxon>
        <taxon>Chiloscyllium</taxon>
    </lineage>
</organism>
<dbReference type="GO" id="GO:0005944">
    <property type="term" value="C:phosphatidylinositol 3-kinase complex, class IB"/>
    <property type="evidence" value="ECO:0007669"/>
    <property type="project" value="TreeGrafter"/>
</dbReference>
<dbReference type="GO" id="GO:0005943">
    <property type="term" value="C:phosphatidylinositol 3-kinase complex, class IA"/>
    <property type="evidence" value="ECO:0007669"/>
    <property type="project" value="TreeGrafter"/>
</dbReference>
<dbReference type="Proteomes" id="UP000287033">
    <property type="component" value="Unassembled WGS sequence"/>
</dbReference>
<evidence type="ECO:0000256" key="5">
    <source>
        <dbReference type="ARBA" id="ARBA00022777"/>
    </source>
</evidence>
<keyword evidence="6" id="KW-0067">ATP-binding</keyword>
<evidence type="ECO:0000259" key="7">
    <source>
        <dbReference type="PROSITE" id="PS50290"/>
    </source>
</evidence>
<evidence type="ECO:0000256" key="6">
    <source>
        <dbReference type="ARBA" id="ARBA00022840"/>
    </source>
</evidence>
<dbReference type="InterPro" id="IPR036940">
    <property type="entry name" value="PI3/4_kinase_cat_sf"/>
</dbReference>
<evidence type="ECO:0000256" key="2">
    <source>
        <dbReference type="ARBA" id="ARBA00012073"/>
    </source>
</evidence>
<comment type="caution">
    <text evidence="9">The sequence shown here is derived from an EMBL/GenBank/DDBJ whole genome shotgun (WGS) entry which is preliminary data.</text>
</comment>
<dbReference type="Pfam" id="PF00454">
    <property type="entry name" value="PI3_PI4_kinase"/>
    <property type="match status" value="1"/>
</dbReference>
<dbReference type="SMART" id="SM00146">
    <property type="entry name" value="PI3Kc"/>
    <property type="match status" value="1"/>
</dbReference>
<keyword evidence="3" id="KW-0808">Transferase</keyword>
<dbReference type="PROSITE" id="PS00915">
    <property type="entry name" value="PI3_4_KINASE_1"/>
    <property type="match status" value="1"/>
</dbReference>
<feature type="domain" description="PI3K/PI4K catalytic" evidence="7">
    <location>
        <begin position="144"/>
        <end position="427"/>
    </location>
</feature>
<dbReference type="GO" id="GO:0005524">
    <property type="term" value="F:ATP binding"/>
    <property type="evidence" value="ECO:0007669"/>
    <property type="project" value="UniProtKB-KW"/>
</dbReference>
<dbReference type="InterPro" id="IPR011009">
    <property type="entry name" value="Kinase-like_dom_sf"/>
</dbReference>
<dbReference type="OMA" id="KFMNSKM"/>
<keyword evidence="4" id="KW-0547">Nucleotide-binding</keyword>
<gene>
    <name evidence="9" type="ORF">chiPu_0018049</name>
</gene>
<dbReference type="InterPro" id="IPR001263">
    <property type="entry name" value="PI3K_accessory_dom"/>
</dbReference>
<comment type="similarity">
    <text evidence="1">Belongs to the PI3/PI4-kinase family. Type III PI4K subfamily.</text>
</comment>
<dbReference type="SUPFAM" id="SSF56112">
    <property type="entry name" value="Protein kinase-like (PK-like)"/>
    <property type="match status" value="1"/>
</dbReference>
<sequence>MIKGSSLSNQCKAVKFEPYHDSALARFLLKRALRSKRTGHFLFWFLRSEVAESMHYRQRYAVILEAYLRGCGKAMLMDFMKQVKVMEALHKVTLEVKNVTADKYDVSAQAISQLRHKLEKLQSSGFPQCFRVPYDPGLRAGALVVDKCKVMPSKKKPLWLEFKCADLTSISKDTIGIIFKHGDDLRQDMLIIQILLIMDSIWEMESLDLCLLPYGCIATGNKIGMIQIVKDATTIAKIQQSTVGNTGAFKDEVLNHWLKDKCPIEDKFQSAVERFVYSCAGYCVATYILGIGDRHNDNIMITESGNLFHIDFGHILGNYKSFLGINKERVPFVLTPDFLFVMGTSGKKTSQHFQKFQDICVKAYLALRHHTNLLIILFSMMVMTGMPQLTSKEDIEYIRETLTVGKNEEEAKKHFLDQIEICRDKGWTVQFNWFLHLVLGIKQGVEKHSA</sequence>
<dbReference type="InterPro" id="IPR042236">
    <property type="entry name" value="PI3K_accessory_sf"/>
</dbReference>
<accession>A0A401RKW9</accession>
<dbReference type="Gene3D" id="1.10.1070.11">
    <property type="entry name" value="Phosphatidylinositol 3-/4-kinase, catalytic domain"/>
    <property type="match status" value="1"/>
</dbReference>
<proteinExistence type="inferred from homology"/>
<dbReference type="OrthoDB" id="67688at2759"/>
<dbReference type="Gene3D" id="1.25.40.70">
    <property type="entry name" value="Phosphatidylinositol 3-kinase, accessory domain (PIK)"/>
    <property type="match status" value="1"/>
</dbReference>
<evidence type="ECO:0000313" key="10">
    <source>
        <dbReference type="Proteomes" id="UP000287033"/>
    </source>
</evidence>